<keyword evidence="8" id="KW-1185">Reference proteome</keyword>
<gene>
    <name evidence="5" type="primary">vapC</name>
    <name evidence="7" type="ORF">ACFQND_11335</name>
</gene>
<keyword evidence="2 5" id="KW-0540">Nuclease</keyword>
<keyword evidence="5" id="KW-0800">Toxin</keyword>
<dbReference type="HAMAP" id="MF_00265">
    <property type="entry name" value="VapC_Nob1"/>
    <property type="match status" value="1"/>
</dbReference>
<dbReference type="Pfam" id="PF01850">
    <property type="entry name" value="PIN"/>
    <property type="match status" value="1"/>
</dbReference>
<feature type="domain" description="PIN" evidence="6">
    <location>
        <begin position="29"/>
        <end position="153"/>
    </location>
</feature>
<comment type="caution">
    <text evidence="7">The sequence shown here is derived from an EMBL/GenBank/DDBJ whole genome shotgun (WGS) entry which is preliminary data.</text>
</comment>
<dbReference type="SUPFAM" id="SSF88723">
    <property type="entry name" value="PIN domain-like"/>
    <property type="match status" value="1"/>
</dbReference>
<evidence type="ECO:0000259" key="6">
    <source>
        <dbReference type="Pfam" id="PF01850"/>
    </source>
</evidence>
<dbReference type="Gene3D" id="3.40.50.1010">
    <property type="entry name" value="5'-nuclease"/>
    <property type="match status" value="1"/>
</dbReference>
<organism evidence="7 8">
    <name type="scientific">Polaromonas aquatica</name>
    <dbReference type="NCBI Taxonomy" id="332657"/>
    <lineage>
        <taxon>Bacteria</taxon>
        <taxon>Pseudomonadati</taxon>
        <taxon>Pseudomonadota</taxon>
        <taxon>Betaproteobacteria</taxon>
        <taxon>Burkholderiales</taxon>
        <taxon>Comamonadaceae</taxon>
        <taxon>Polaromonas</taxon>
    </lineage>
</organism>
<keyword evidence="1 5" id="KW-1277">Toxin-antitoxin system</keyword>
<comment type="similarity">
    <text evidence="5">Belongs to the PINc/VapC protein family.</text>
</comment>
<evidence type="ECO:0000256" key="5">
    <source>
        <dbReference type="HAMAP-Rule" id="MF_00265"/>
    </source>
</evidence>
<evidence type="ECO:0000313" key="8">
    <source>
        <dbReference type="Proteomes" id="UP001596270"/>
    </source>
</evidence>
<proteinExistence type="inferred from homology"/>
<dbReference type="InterPro" id="IPR002716">
    <property type="entry name" value="PIN_dom"/>
</dbReference>
<keyword evidence="3 5" id="KW-0479">Metal-binding</keyword>
<evidence type="ECO:0000256" key="4">
    <source>
        <dbReference type="ARBA" id="ARBA00022801"/>
    </source>
</evidence>
<evidence type="ECO:0000256" key="3">
    <source>
        <dbReference type="ARBA" id="ARBA00022723"/>
    </source>
</evidence>
<dbReference type="Proteomes" id="UP001596270">
    <property type="component" value="Unassembled WGS sequence"/>
</dbReference>
<dbReference type="RefSeq" id="WP_371438570.1">
    <property type="nucleotide sequence ID" value="NZ_JBHSRS010000018.1"/>
</dbReference>
<feature type="binding site" evidence="5">
    <location>
        <position position="31"/>
    </location>
    <ligand>
        <name>Mg(2+)</name>
        <dbReference type="ChEBI" id="CHEBI:18420"/>
    </ligand>
</feature>
<dbReference type="InterPro" id="IPR022907">
    <property type="entry name" value="VapC_family"/>
</dbReference>
<sequence>MVKRLQGAYAVQPMAVTRGGARDGEARLMFDASALTKRYASEAGRERVLLLFEAASELLVAAHCQTEVASALLRRRRDGSLPAPEFDRAWAAAQRDVADMTLVPLDARVERFAFAAMEQGPLRGMDALHVGSALATRVDLFVTADRRQAQVARGMGLATELIEN</sequence>
<keyword evidence="4 5" id="KW-0378">Hydrolase</keyword>
<feature type="binding site" evidence="5">
    <location>
        <position position="126"/>
    </location>
    <ligand>
        <name>Mg(2+)</name>
        <dbReference type="ChEBI" id="CHEBI:18420"/>
    </ligand>
</feature>
<comment type="function">
    <text evidence="5">Toxic component of a toxin-antitoxin (TA) system. An RNase.</text>
</comment>
<keyword evidence="5" id="KW-0460">Magnesium</keyword>
<dbReference type="InterPro" id="IPR029060">
    <property type="entry name" value="PIN-like_dom_sf"/>
</dbReference>
<dbReference type="EC" id="3.1.-.-" evidence="5"/>
<evidence type="ECO:0000256" key="2">
    <source>
        <dbReference type="ARBA" id="ARBA00022722"/>
    </source>
</evidence>
<comment type="cofactor">
    <cofactor evidence="5">
        <name>Mg(2+)</name>
        <dbReference type="ChEBI" id="CHEBI:18420"/>
    </cofactor>
</comment>
<protein>
    <recommendedName>
        <fullName evidence="5">Ribonuclease VapC</fullName>
        <shortName evidence="5">RNase VapC</shortName>
        <ecNumber evidence="5">3.1.-.-</ecNumber>
    </recommendedName>
    <alternativeName>
        <fullName evidence="5">Toxin VapC</fullName>
    </alternativeName>
</protein>
<dbReference type="CDD" id="cd09874">
    <property type="entry name" value="PIN_MT3492-like"/>
    <property type="match status" value="1"/>
</dbReference>
<name>A0ABW1TZE0_9BURK</name>
<dbReference type="EMBL" id="JBHSRS010000018">
    <property type="protein sequence ID" value="MFC6281826.1"/>
    <property type="molecule type" value="Genomic_DNA"/>
</dbReference>
<reference evidence="8" key="1">
    <citation type="journal article" date="2019" name="Int. J. Syst. Evol. Microbiol.">
        <title>The Global Catalogue of Microorganisms (GCM) 10K type strain sequencing project: providing services to taxonomists for standard genome sequencing and annotation.</title>
        <authorList>
            <consortium name="The Broad Institute Genomics Platform"/>
            <consortium name="The Broad Institute Genome Sequencing Center for Infectious Disease"/>
            <person name="Wu L."/>
            <person name="Ma J."/>
        </authorList>
    </citation>
    <scope>NUCLEOTIDE SEQUENCE [LARGE SCALE GENOMIC DNA]</scope>
    <source>
        <strain evidence="8">CCUG 39402</strain>
    </source>
</reference>
<evidence type="ECO:0000256" key="1">
    <source>
        <dbReference type="ARBA" id="ARBA00022649"/>
    </source>
</evidence>
<evidence type="ECO:0000313" key="7">
    <source>
        <dbReference type="EMBL" id="MFC6281826.1"/>
    </source>
</evidence>
<accession>A0ABW1TZE0</accession>